<dbReference type="Gene3D" id="3.20.20.70">
    <property type="entry name" value="Aldolase class I"/>
    <property type="match status" value="1"/>
</dbReference>
<name>A0A2A2EVC5_9GAMM</name>
<sequence length="387" mass="42833">MPLPPLSLYVHVPWCVRKCPYCDFNSHGVGHDAELPEEAYLAALLEDLDAELPLVAGRQLVSVFIGGGTPSLMSSRFYHHLFTALRARLTLAESCEITLEANPGTFEQARFAGYREAGINRLSLGVQSFQPAQLAALGRIHSGEDASHAVRSARAAGFDNLNIDLMHGLPGQDTAGALADLDTALSLAPSHLSWYQLTLEPNTEFYSHPPPLPEEEQLWDIQDAGHARLVDAGFQQYEISAYARPSLRSQHNLNYWRFGDYLGIGAGAHGKLSRIDDSGGWAIQRRWKSRQPEAYLRRRHDPRGFVAGQRLLTIDELPLEFSMNALRLVDGVPLPLWRERTGQPLSMLSSRLAAARKKGLVVEDGQRLQASTQGLLFLNELLASIEI</sequence>
<dbReference type="EMBL" id="NSKB01000003">
    <property type="protein sequence ID" value="PAU77371.1"/>
    <property type="molecule type" value="Genomic_DNA"/>
</dbReference>
<dbReference type="InterPro" id="IPR004559">
    <property type="entry name" value="HemW-like"/>
</dbReference>
<comment type="similarity">
    <text evidence="2">Belongs to the anaerobic coproporphyrinogen-III oxidase family. HemW subfamily.</text>
</comment>
<evidence type="ECO:0000313" key="12">
    <source>
        <dbReference type="EMBL" id="PAU77371.1"/>
    </source>
</evidence>
<evidence type="ECO:0000256" key="9">
    <source>
        <dbReference type="ARBA" id="ARBA00023186"/>
    </source>
</evidence>
<dbReference type="InterPro" id="IPR034505">
    <property type="entry name" value="Coproporphyrinogen-III_oxidase"/>
</dbReference>
<evidence type="ECO:0000313" key="13">
    <source>
        <dbReference type="Proteomes" id="UP000217771"/>
    </source>
</evidence>
<dbReference type="GO" id="GO:0005737">
    <property type="term" value="C:cytoplasm"/>
    <property type="evidence" value="ECO:0007669"/>
    <property type="project" value="UniProtKB-SubCell"/>
</dbReference>
<dbReference type="NCBIfam" id="TIGR00539">
    <property type="entry name" value="hemN_rel"/>
    <property type="match status" value="1"/>
</dbReference>
<evidence type="ECO:0000256" key="4">
    <source>
        <dbReference type="ARBA" id="ARBA00022617"/>
    </source>
</evidence>
<feature type="domain" description="Radical SAM core" evidence="11">
    <location>
        <begin position="1"/>
        <end position="235"/>
    </location>
</feature>
<dbReference type="RefSeq" id="WP_095620538.1">
    <property type="nucleotide sequence ID" value="NZ_NSKB01000003.1"/>
</dbReference>
<accession>A0A2A2EVC5</accession>
<dbReference type="InterPro" id="IPR013785">
    <property type="entry name" value="Aldolase_TIM"/>
</dbReference>
<evidence type="ECO:0000256" key="7">
    <source>
        <dbReference type="ARBA" id="ARBA00023004"/>
    </source>
</evidence>
<evidence type="ECO:0000256" key="1">
    <source>
        <dbReference type="ARBA" id="ARBA00001966"/>
    </source>
</evidence>
<keyword evidence="7 10" id="KW-0408">Iron</keyword>
<evidence type="ECO:0000256" key="8">
    <source>
        <dbReference type="ARBA" id="ARBA00023014"/>
    </source>
</evidence>
<dbReference type="PANTHER" id="PTHR13932:SF5">
    <property type="entry name" value="RADICAL S-ADENOSYL METHIONINE DOMAIN-CONTAINING PROTEIN 1, MITOCHONDRIAL"/>
    <property type="match status" value="1"/>
</dbReference>
<dbReference type="InterPro" id="IPR010723">
    <property type="entry name" value="HemN_C"/>
</dbReference>
<dbReference type="SFLD" id="SFLDF00288">
    <property type="entry name" value="HemN-like__clustered_with_nucl"/>
    <property type="match status" value="1"/>
</dbReference>
<comment type="caution">
    <text evidence="12">The sequence shown here is derived from an EMBL/GenBank/DDBJ whole genome shotgun (WGS) entry which is preliminary data.</text>
</comment>
<dbReference type="SFLD" id="SFLDS00029">
    <property type="entry name" value="Radical_SAM"/>
    <property type="match status" value="1"/>
</dbReference>
<dbReference type="InterPro" id="IPR006638">
    <property type="entry name" value="Elp3/MiaA/NifB-like_rSAM"/>
</dbReference>
<keyword evidence="4 10" id="KW-0349">Heme</keyword>
<dbReference type="Proteomes" id="UP000217771">
    <property type="component" value="Unassembled WGS sequence"/>
</dbReference>
<keyword evidence="9 10" id="KW-0143">Chaperone</keyword>
<dbReference type="GO" id="GO:0006779">
    <property type="term" value="P:porphyrin-containing compound biosynthetic process"/>
    <property type="evidence" value="ECO:0007669"/>
    <property type="project" value="InterPro"/>
</dbReference>
<gene>
    <name evidence="12" type="ORF">CK498_09035</name>
</gene>
<dbReference type="Pfam" id="PF06969">
    <property type="entry name" value="HemN_C"/>
    <property type="match status" value="1"/>
</dbReference>
<dbReference type="PANTHER" id="PTHR13932">
    <property type="entry name" value="COPROPORPHYRINIGEN III OXIDASE"/>
    <property type="match status" value="1"/>
</dbReference>
<dbReference type="AlphaFoldDB" id="A0A2A2EVC5"/>
<evidence type="ECO:0000256" key="6">
    <source>
        <dbReference type="ARBA" id="ARBA00022723"/>
    </source>
</evidence>
<dbReference type="Pfam" id="PF04055">
    <property type="entry name" value="Radical_SAM"/>
    <property type="match status" value="1"/>
</dbReference>
<dbReference type="SFLD" id="SFLDF00562">
    <property type="entry name" value="HemN-like__clustered_with_heat"/>
    <property type="match status" value="1"/>
</dbReference>
<proteinExistence type="inferred from homology"/>
<evidence type="ECO:0000256" key="5">
    <source>
        <dbReference type="ARBA" id="ARBA00022691"/>
    </source>
</evidence>
<organism evidence="12 13">
    <name type="scientific">Halomonas salipaludis</name>
    <dbReference type="NCBI Taxonomy" id="2032625"/>
    <lineage>
        <taxon>Bacteria</taxon>
        <taxon>Pseudomonadati</taxon>
        <taxon>Pseudomonadota</taxon>
        <taxon>Gammaproteobacteria</taxon>
        <taxon>Oceanospirillales</taxon>
        <taxon>Halomonadaceae</taxon>
        <taxon>Halomonas</taxon>
    </lineage>
</organism>
<evidence type="ECO:0000256" key="3">
    <source>
        <dbReference type="ARBA" id="ARBA00017228"/>
    </source>
</evidence>
<dbReference type="InterPro" id="IPR058240">
    <property type="entry name" value="rSAM_sf"/>
</dbReference>
<comment type="cofactor">
    <cofactor evidence="1">
        <name>[4Fe-4S] cluster</name>
        <dbReference type="ChEBI" id="CHEBI:49883"/>
    </cofactor>
</comment>
<keyword evidence="5 10" id="KW-0949">S-adenosyl-L-methionine</keyword>
<dbReference type="OrthoDB" id="9808022at2"/>
<dbReference type="SUPFAM" id="SSF102114">
    <property type="entry name" value="Radical SAM enzymes"/>
    <property type="match status" value="1"/>
</dbReference>
<dbReference type="GO" id="GO:0046872">
    <property type="term" value="F:metal ion binding"/>
    <property type="evidence" value="ECO:0007669"/>
    <property type="project" value="UniProtKB-UniRule"/>
</dbReference>
<dbReference type="SFLD" id="SFLDG01065">
    <property type="entry name" value="anaerobic_coproporphyrinogen-I"/>
    <property type="match status" value="1"/>
</dbReference>
<dbReference type="InterPro" id="IPR007197">
    <property type="entry name" value="rSAM"/>
</dbReference>
<keyword evidence="10" id="KW-0004">4Fe-4S</keyword>
<keyword evidence="6 10" id="KW-0479">Metal-binding</keyword>
<protein>
    <recommendedName>
        <fullName evidence="3 10">Heme chaperone HemW</fullName>
    </recommendedName>
</protein>
<evidence type="ECO:0000256" key="10">
    <source>
        <dbReference type="RuleBase" id="RU364116"/>
    </source>
</evidence>
<dbReference type="CDD" id="cd01335">
    <property type="entry name" value="Radical_SAM"/>
    <property type="match status" value="1"/>
</dbReference>
<dbReference type="GO" id="GO:0051539">
    <property type="term" value="F:4 iron, 4 sulfur cluster binding"/>
    <property type="evidence" value="ECO:0007669"/>
    <property type="project" value="UniProtKB-UniRule"/>
</dbReference>
<dbReference type="SMART" id="SM00729">
    <property type="entry name" value="Elp3"/>
    <property type="match status" value="1"/>
</dbReference>
<keyword evidence="10" id="KW-0963">Cytoplasm</keyword>
<evidence type="ECO:0000259" key="11">
    <source>
        <dbReference type="PROSITE" id="PS51918"/>
    </source>
</evidence>
<comment type="function">
    <text evidence="10">Probably acts as a heme chaperone, transferring heme to an unknown acceptor. Binds one molecule of heme per monomer, possibly covalently. Binds 1 [4Fe-4S] cluster. The cluster is coordinated with 3 cysteines and an exchangeable S-adenosyl-L-methionine.</text>
</comment>
<keyword evidence="13" id="KW-1185">Reference proteome</keyword>
<reference evidence="12 13" key="1">
    <citation type="submission" date="2017-08" db="EMBL/GenBank/DDBJ databases">
        <title>Halomonas alkalisoli sp. nov., isolated from saline alkaline soil.</title>
        <authorList>
            <person name="Wang D."/>
            <person name="Zhang G."/>
        </authorList>
    </citation>
    <scope>NUCLEOTIDE SEQUENCE [LARGE SCALE GENOMIC DNA]</scope>
    <source>
        <strain evidence="12 13">WRN001</strain>
    </source>
</reference>
<keyword evidence="8 10" id="KW-0411">Iron-sulfur</keyword>
<evidence type="ECO:0000256" key="2">
    <source>
        <dbReference type="ARBA" id="ARBA00006100"/>
    </source>
</evidence>
<dbReference type="PROSITE" id="PS51918">
    <property type="entry name" value="RADICAL_SAM"/>
    <property type="match status" value="1"/>
</dbReference>
<dbReference type="SFLD" id="SFLDG01082">
    <property type="entry name" value="B12-binding_domain_containing"/>
    <property type="match status" value="1"/>
</dbReference>
<comment type="subcellular location">
    <subcellularLocation>
        <location evidence="10">Cytoplasm</location>
    </subcellularLocation>
</comment>
<dbReference type="GO" id="GO:0004109">
    <property type="term" value="F:coproporphyrinogen oxidase activity"/>
    <property type="evidence" value="ECO:0007669"/>
    <property type="project" value="InterPro"/>
</dbReference>